<name>A0A369YHY1_9PAST</name>
<proteinExistence type="predicted"/>
<dbReference type="EMBL" id="QEPN01000003">
    <property type="protein sequence ID" value="RDE72617.1"/>
    <property type="molecule type" value="Genomic_DNA"/>
</dbReference>
<evidence type="ECO:0000256" key="1">
    <source>
        <dbReference type="SAM" id="Phobius"/>
    </source>
</evidence>
<gene>
    <name evidence="2" type="ORF">DPV93_04870</name>
</gene>
<keyword evidence="1" id="KW-0812">Transmembrane</keyword>
<organism evidence="2 3">
    <name type="scientific">Haemophilus sputorum</name>
    <dbReference type="NCBI Taxonomy" id="1078480"/>
    <lineage>
        <taxon>Bacteria</taxon>
        <taxon>Pseudomonadati</taxon>
        <taxon>Pseudomonadota</taxon>
        <taxon>Gammaproteobacteria</taxon>
        <taxon>Pasteurellales</taxon>
        <taxon>Pasteurellaceae</taxon>
        <taxon>Haemophilus</taxon>
    </lineage>
</organism>
<evidence type="ECO:0000313" key="2">
    <source>
        <dbReference type="EMBL" id="RDE72617.1"/>
    </source>
</evidence>
<sequence length="62" mass="6581">MEQLGIFLGALAIAFFFLGPSVFNGILFGGVVYWVVGLFAPSFAIPAGVVIGFLLFISTPNR</sequence>
<evidence type="ECO:0000313" key="3">
    <source>
        <dbReference type="Proteomes" id="UP000253872"/>
    </source>
</evidence>
<dbReference type="RefSeq" id="WP_111402625.1">
    <property type="nucleotide sequence ID" value="NZ_QEPN01000003.1"/>
</dbReference>
<accession>A0A369YHY1</accession>
<reference evidence="2 3" key="1">
    <citation type="submission" date="2018-05" db="EMBL/GenBank/DDBJ databases">
        <title>Draft Genome Sequences for a Diverse set of 7 Haemophilus Species.</title>
        <authorList>
            <person name="Nichols M."/>
            <person name="Topaz N."/>
            <person name="Wang X."/>
            <person name="Wang X."/>
            <person name="Boxrud D."/>
        </authorList>
    </citation>
    <scope>NUCLEOTIDE SEQUENCE [LARGE SCALE GENOMIC DNA]</scope>
    <source>
        <strain evidence="2 3">C2002001239</strain>
    </source>
</reference>
<keyword evidence="1" id="KW-0472">Membrane</keyword>
<keyword evidence="1" id="KW-1133">Transmembrane helix</keyword>
<protein>
    <submittedName>
        <fullName evidence="2">Uncharacterized protein</fullName>
    </submittedName>
</protein>
<feature type="transmembrane region" description="Helical" evidence="1">
    <location>
        <begin position="34"/>
        <end position="57"/>
    </location>
</feature>
<comment type="caution">
    <text evidence="2">The sequence shown here is derived from an EMBL/GenBank/DDBJ whole genome shotgun (WGS) entry which is preliminary data.</text>
</comment>
<dbReference type="Proteomes" id="UP000253872">
    <property type="component" value="Unassembled WGS sequence"/>
</dbReference>
<dbReference type="AlphaFoldDB" id="A0A369YHY1"/>